<dbReference type="EMBL" id="CABVGX010000001">
    <property type="protein sequence ID" value="VVM37752.1"/>
    <property type="molecule type" value="Genomic_DNA"/>
</dbReference>
<evidence type="ECO:0000313" key="7">
    <source>
        <dbReference type="EMBL" id="VVM37752.1"/>
    </source>
</evidence>
<keyword evidence="3 5" id="KW-0732">Signal</keyword>
<feature type="domain" description="Chorismate mutase" evidence="6">
    <location>
        <begin position="36"/>
        <end position="106"/>
    </location>
</feature>
<dbReference type="GO" id="GO:0046417">
    <property type="term" value="P:chorismate metabolic process"/>
    <property type="evidence" value="ECO:0007669"/>
    <property type="project" value="InterPro"/>
</dbReference>
<evidence type="ECO:0000256" key="3">
    <source>
        <dbReference type="ARBA" id="ARBA00022729"/>
    </source>
</evidence>
<evidence type="ECO:0000256" key="4">
    <source>
        <dbReference type="ARBA" id="ARBA00023235"/>
    </source>
</evidence>
<keyword evidence="4" id="KW-0413">Isomerase</keyword>
<dbReference type="InterPro" id="IPR036263">
    <property type="entry name" value="Chorismate_II_sf"/>
</dbReference>
<dbReference type="OrthoDB" id="1262744at2"/>
<comment type="pathway">
    <text evidence="1">Metabolic intermediate biosynthesis; prephenate biosynthesis; prephenate from chorismate: step 1/1.</text>
</comment>
<feature type="chain" id="PRO_5022746101" description="chorismate mutase" evidence="5">
    <location>
        <begin position="24"/>
        <end position="188"/>
    </location>
</feature>
<dbReference type="NCBIfam" id="TIGR01806">
    <property type="entry name" value="CM_mono2"/>
    <property type="match status" value="1"/>
</dbReference>
<dbReference type="NCBIfam" id="NF006741">
    <property type="entry name" value="PRK09269.1"/>
    <property type="match status" value="1"/>
</dbReference>
<organism evidence="7 8">
    <name type="scientific">Pseudomonas fluorescens</name>
    <dbReference type="NCBI Taxonomy" id="294"/>
    <lineage>
        <taxon>Bacteria</taxon>
        <taxon>Pseudomonadati</taxon>
        <taxon>Pseudomonadota</taxon>
        <taxon>Gammaproteobacteria</taxon>
        <taxon>Pseudomonadales</taxon>
        <taxon>Pseudomonadaceae</taxon>
        <taxon>Pseudomonas</taxon>
    </lineage>
</organism>
<reference evidence="7 8" key="1">
    <citation type="submission" date="2019-09" db="EMBL/GenBank/DDBJ databases">
        <authorList>
            <person name="Chandra G."/>
            <person name="Truman W A."/>
        </authorList>
    </citation>
    <scope>NUCLEOTIDE SEQUENCE [LARGE SCALE GENOMIC DNA]</scope>
    <source>
        <strain evidence="7">PS645</strain>
    </source>
</reference>
<dbReference type="GO" id="GO:0009697">
    <property type="term" value="P:salicylic acid biosynthetic process"/>
    <property type="evidence" value="ECO:0007669"/>
    <property type="project" value="TreeGrafter"/>
</dbReference>
<dbReference type="GO" id="GO:0004106">
    <property type="term" value="F:chorismate mutase activity"/>
    <property type="evidence" value="ECO:0007669"/>
    <property type="project" value="UniProtKB-EC"/>
</dbReference>
<dbReference type="PANTHER" id="PTHR38041">
    <property type="entry name" value="CHORISMATE MUTASE"/>
    <property type="match status" value="1"/>
</dbReference>
<gene>
    <name evidence="7" type="ORF">PS645_00110</name>
</gene>
<evidence type="ECO:0000256" key="5">
    <source>
        <dbReference type="SAM" id="SignalP"/>
    </source>
</evidence>
<dbReference type="InterPro" id="IPR036979">
    <property type="entry name" value="CM_dom_sf"/>
</dbReference>
<dbReference type="PANTHER" id="PTHR38041:SF2">
    <property type="entry name" value="SECRETED CHORISMATE MUTASE"/>
    <property type="match status" value="1"/>
</dbReference>
<dbReference type="RefSeq" id="WP_150578645.1">
    <property type="nucleotide sequence ID" value="NZ_CABVGX010000001.1"/>
</dbReference>
<feature type="signal peptide" evidence="5">
    <location>
        <begin position="1"/>
        <end position="23"/>
    </location>
</feature>
<evidence type="ECO:0000313" key="8">
    <source>
        <dbReference type="Proteomes" id="UP000325607"/>
    </source>
</evidence>
<dbReference type="Proteomes" id="UP000325607">
    <property type="component" value="Unassembled WGS sequence"/>
</dbReference>
<protein>
    <recommendedName>
        <fullName evidence="2">chorismate mutase</fullName>
        <ecNumber evidence="2">5.4.99.5</ecNumber>
    </recommendedName>
</protein>
<dbReference type="Pfam" id="PF01817">
    <property type="entry name" value="CM_2"/>
    <property type="match status" value="1"/>
</dbReference>
<evidence type="ECO:0000256" key="2">
    <source>
        <dbReference type="ARBA" id="ARBA00012404"/>
    </source>
</evidence>
<dbReference type="InterPro" id="IPR002701">
    <property type="entry name" value="CM_II_prokaryot"/>
</dbReference>
<dbReference type="InterPro" id="IPR008240">
    <property type="entry name" value="Chorismate_mutase_periplasmic"/>
</dbReference>
<sequence precursor="true">MCRSSRLPLLAALLALFANAGHAATPSPAPDSLQPLLATMYERLNIGDLAALAKWDSGKPIQDNAREALVIAAARKQATQYKVNPDEFADLIAAQIEASKVVQYGRRAQWQAAGKAPPAPRQDLDKQIRPQLDLLQKRLLQQYAAFSRYRTDPDCPHWLGKTRATLIKDQLHGQALIRASGELCAVGR</sequence>
<dbReference type="AlphaFoldDB" id="A0A5E6P5R9"/>
<accession>A0A5E6P5R9</accession>
<proteinExistence type="predicted"/>
<dbReference type="EC" id="5.4.99.5" evidence="2"/>
<dbReference type="InterPro" id="IPR051331">
    <property type="entry name" value="Chorismate_mutase-related"/>
</dbReference>
<dbReference type="UniPathway" id="UPA00120">
    <property type="reaction ID" value="UER00203"/>
</dbReference>
<evidence type="ECO:0000256" key="1">
    <source>
        <dbReference type="ARBA" id="ARBA00004817"/>
    </source>
</evidence>
<dbReference type="SUPFAM" id="SSF48600">
    <property type="entry name" value="Chorismate mutase II"/>
    <property type="match status" value="1"/>
</dbReference>
<dbReference type="SMART" id="SM00830">
    <property type="entry name" value="CM_2"/>
    <property type="match status" value="1"/>
</dbReference>
<evidence type="ECO:0000259" key="6">
    <source>
        <dbReference type="SMART" id="SM00830"/>
    </source>
</evidence>
<dbReference type="Gene3D" id="1.20.59.10">
    <property type="entry name" value="Chorismate mutase"/>
    <property type="match status" value="1"/>
</dbReference>
<name>A0A5E6P5R9_PSEFL</name>